<dbReference type="Gene3D" id="3.40.390.10">
    <property type="entry name" value="Collagenase (Catalytic Domain)"/>
    <property type="match status" value="1"/>
</dbReference>
<evidence type="ECO:0000313" key="3">
    <source>
        <dbReference type="Proteomes" id="UP001430614"/>
    </source>
</evidence>
<proteinExistence type="predicted"/>
<evidence type="ECO:0000313" key="2">
    <source>
        <dbReference type="EMBL" id="MCC8403193.1"/>
    </source>
</evidence>
<accession>A0ABS8KFH0</accession>
<dbReference type="EMBL" id="JAJITC010000007">
    <property type="protein sequence ID" value="MCC8403193.1"/>
    <property type="molecule type" value="Genomic_DNA"/>
</dbReference>
<gene>
    <name evidence="2" type="ORF">LJ655_15060</name>
</gene>
<dbReference type="SMART" id="SM01351">
    <property type="entry name" value="Aspzincin_M35"/>
    <property type="match status" value="1"/>
</dbReference>
<keyword evidence="3" id="KW-1185">Reference proteome</keyword>
<reference evidence="2 3" key="1">
    <citation type="submission" date="2021-11" db="EMBL/GenBank/DDBJ databases">
        <authorList>
            <person name="Oh E.-T."/>
            <person name="Kim S.-B."/>
        </authorList>
    </citation>
    <scope>NUCLEOTIDE SEQUENCE [LARGE SCALE GENOMIC DNA]</scope>
    <source>
        <strain evidence="2 3">MMS20-SJTN17</strain>
    </source>
</reference>
<dbReference type="InterPro" id="IPR029463">
    <property type="entry name" value="Lys_MEP"/>
</dbReference>
<dbReference type="Proteomes" id="UP001430614">
    <property type="component" value="Unassembled WGS sequence"/>
</dbReference>
<dbReference type="SUPFAM" id="SSF55486">
    <property type="entry name" value="Metalloproteases ('zincins'), catalytic domain"/>
    <property type="match status" value="1"/>
</dbReference>
<protein>
    <recommendedName>
        <fullName evidence="1">Lysine-specific metallo-endopeptidase domain-containing protein</fullName>
    </recommendedName>
</protein>
<organism evidence="2 3">
    <name type="scientific">Paraburkholderia translucens</name>
    <dbReference type="NCBI Taxonomy" id="2886945"/>
    <lineage>
        <taxon>Bacteria</taxon>
        <taxon>Pseudomonadati</taxon>
        <taxon>Pseudomonadota</taxon>
        <taxon>Betaproteobacteria</taxon>
        <taxon>Burkholderiales</taxon>
        <taxon>Burkholderiaceae</taxon>
        <taxon>Paraburkholderia</taxon>
    </lineage>
</organism>
<evidence type="ECO:0000259" key="1">
    <source>
        <dbReference type="SMART" id="SM01351"/>
    </source>
</evidence>
<comment type="caution">
    <text evidence="2">The sequence shown here is derived from an EMBL/GenBank/DDBJ whole genome shotgun (WGS) entry which is preliminary data.</text>
</comment>
<dbReference type="InterPro" id="IPR034108">
    <property type="entry name" value="Pept_M35-like_proteobacteria"/>
</dbReference>
<dbReference type="Pfam" id="PF14521">
    <property type="entry name" value="Aspzincin_M35"/>
    <property type="match status" value="1"/>
</dbReference>
<feature type="domain" description="Lysine-specific metallo-endopeptidase" evidence="1">
    <location>
        <begin position="14"/>
        <end position="166"/>
    </location>
</feature>
<dbReference type="CDD" id="cd11007">
    <property type="entry name" value="M35_like_1"/>
    <property type="match status" value="1"/>
</dbReference>
<name>A0ABS8KFH0_9BURK</name>
<dbReference type="InterPro" id="IPR024079">
    <property type="entry name" value="MetalloPept_cat_dom_sf"/>
</dbReference>
<sequence>MVCIICGLSHSRHCQIRCHRKNKDGILVWKSDEQTRQYLMSGFQKVRNVLSNLTAGSFIRSMSNLDMSLGCLPTLKNLKLEAAHVCGPNTAMRYIAIGKLFCSGLHDQNRYGDSRVSTIIHECTHFADTFASGDPMYSISTPLAMWGRNNSGMALKNADSLAGYVVYAEPRFETDDKPDNTYP</sequence>